<sequence length="80" mass="9179">MFAQMRIDVVCHQLLAEVAVGGDILHRQRRHGFVIAKDLRNVVGRQLALQYQNLSLDLVAVDVQRTSRRSKQLVRLLDDD</sequence>
<gene>
    <name evidence="1" type="ORF">SDC9_61137</name>
</gene>
<reference evidence="1" key="1">
    <citation type="submission" date="2019-08" db="EMBL/GenBank/DDBJ databases">
        <authorList>
            <person name="Kucharzyk K."/>
            <person name="Murdoch R.W."/>
            <person name="Higgins S."/>
            <person name="Loffler F."/>
        </authorList>
    </citation>
    <scope>NUCLEOTIDE SEQUENCE</scope>
</reference>
<organism evidence="1">
    <name type="scientific">bioreactor metagenome</name>
    <dbReference type="NCBI Taxonomy" id="1076179"/>
    <lineage>
        <taxon>unclassified sequences</taxon>
        <taxon>metagenomes</taxon>
        <taxon>ecological metagenomes</taxon>
    </lineage>
</organism>
<dbReference type="EMBL" id="VSSQ01002336">
    <property type="protein sequence ID" value="MPM14773.1"/>
    <property type="molecule type" value="Genomic_DNA"/>
</dbReference>
<name>A0A644XKL8_9ZZZZ</name>
<evidence type="ECO:0000313" key="1">
    <source>
        <dbReference type="EMBL" id="MPM14773.1"/>
    </source>
</evidence>
<protein>
    <submittedName>
        <fullName evidence="1">Uncharacterized protein</fullName>
    </submittedName>
</protein>
<comment type="caution">
    <text evidence="1">The sequence shown here is derived from an EMBL/GenBank/DDBJ whole genome shotgun (WGS) entry which is preliminary data.</text>
</comment>
<proteinExistence type="predicted"/>
<accession>A0A644XKL8</accession>
<dbReference type="AlphaFoldDB" id="A0A644XKL8"/>